<dbReference type="Proteomes" id="UP000002490">
    <property type="component" value="Chromosome"/>
</dbReference>
<accession>A0A3G5L9X3</accession>
<dbReference type="AlphaFoldDB" id="A0A3G5L9X3"/>
<dbReference type="KEGG" id="ypk:y3132"/>
<evidence type="ECO:0000313" key="2">
    <source>
        <dbReference type="Proteomes" id="UP000002490"/>
    </source>
</evidence>
<reference evidence="1 2" key="1">
    <citation type="journal article" date="2002" name="J. Bacteriol.">
        <title>Genome sequence of Yersinia pestis KIM.</title>
        <authorList>
            <person name="Deng W."/>
            <person name="Burland V."/>
            <person name="Plunkett G.III."/>
            <person name="Boutin A."/>
            <person name="Mayhew G.F."/>
            <person name="Liss P."/>
            <person name="Perna N.T."/>
            <person name="Rose D.J."/>
            <person name="Mau B."/>
            <person name="Zhou S."/>
            <person name="Schwartz D.C."/>
            <person name="Fetherston J.D."/>
            <person name="Lindler L.E."/>
            <person name="Brubaker R.R."/>
            <person name="Plana G.V."/>
            <person name="Straley S.C."/>
            <person name="McDonough K.A."/>
            <person name="Nilles M.L."/>
            <person name="Matson J.S."/>
            <person name="Blattner F.R."/>
            <person name="Perry R.D."/>
        </authorList>
    </citation>
    <scope>NUCLEOTIDE SEQUENCE [LARGE SCALE GENOMIC DNA]</scope>
    <source>
        <strain evidence="2">KIM10+ / Biovar Mediaevalis</strain>
    </source>
</reference>
<organism evidence="1 2">
    <name type="scientific">Yersinia pestis</name>
    <dbReference type="NCBI Taxonomy" id="632"/>
    <lineage>
        <taxon>Bacteria</taxon>
        <taxon>Pseudomonadati</taxon>
        <taxon>Pseudomonadota</taxon>
        <taxon>Gammaproteobacteria</taxon>
        <taxon>Enterobacterales</taxon>
        <taxon>Yersiniaceae</taxon>
        <taxon>Yersinia</taxon>
    </lineage>
</organism>
<dbReference type="EMBL" id="AE009952">
    <property type="protein sequence ID" value="AAM86682.1"/>
    <property type="molecule type" value="Genomic_DNA"/>
</dbReference>
<name>A0A3G5L9X3_YERPE</name>
<gene>
    <name evidence="1" type="ordered locus">y3132</name>
</gene>
<evidence type="ECO:0000313" key="1">
    <source>
        <dbReference type="EMBL" id="AAM86682.1"/>
    </source>
</evidence>
<proteinExistence type="predicted"/>
<protein>
    <submittedName>
        <fullName evidence="1">Uncharacterized protein</fullName>
    </submittedName>
</protein>
<sequence>MSYLRDVFSAVTRHKTWNDGIVCHAGKLISRLSPNSYSERPHEATDYSWLYWLHRQQHVECCACKP</sequence>